<name>A0A1M4Z4Y9_9CLOT</name>
<evidence type="ECO:0000313" key="1">
    <source>
        <dbReference type="EMBL" id="SHF13080.1"/>
    </source>
</evidence>
<organism evidence="1 2">
    <name type="scientific">Clostridium fallax</name>
    <dbReference type="NCBI Taxonomy" id="1533"/>
    <lineage>
        <taxon>Bacteria</taxon>
        <taxon>Bacillati</taxon>
        <taxon>Bacillota</taxon>
        <taxon>Clostridia</taxon>
        <taxon>Eubacteriales</taxon>
        <taxon>Clostridiaceae</taxon>
        <taxon>Clostridium</taxon>
    </lineage>
</organism>
<keyword evidence="2" id="KW-1185">Reference proteome</keyword>
<proteinExistence type="predicted"/>
<dbReference type="EMBL" id="FQVM01000037">
    <property type="protein sequence ID" value="SHF13080.1"/>
    <property type="molecule type" value="Genomic_DNA"/>
</dbReference>
<dbReference type="Proteomes" id="UP000184035">
    <property type="component" value="Unassembled WGS sequence"/>
</dbReference>
<gene>
    <name evidence="1" type="ORF">SAMN05443638_1377</name>
</gene>
<accession>A0A1M4Z4Y9</accession>
<dbReference type="STRING" id="1533.SAMN05443638_1377"/>
<reference evidence="1 2" key="1">
    <citation type="submission" date="2016-11" db="EMBL/GenBank/DDBJ databases">
        <authorList>
            <person name="Jaros S."/>
            <person name="Januszkiewicz K."/>
            <person name="Wedrychowicz H."/>
        </authorList>
    </citation>
    <scope>NUCLEOTIDE SEQUENCE [LARGE SCALE GENOMIC DNA]</scope>
    <source>
        <strain evidence="1 2">DSM 2631</strain>
    </source>
</reference>
<dbReference type="RefSeq" id="WP_172607471.1">
    <property type="nucleotide sequence ID" value="NZ_UAVV01000002.1"/>
</dbReference>
<evidence type="ECO:0000313" key="2">
    <source>
        <dbReference type="Proteomes" id="UP000184035"/>
    </source>
</evidence>
<sequence length="49" mass="5686">MDFYDNMPGLDSYVAKYMDENGCSFEDACKELGINYPDAFIKKDTEIYD</sequence>
<dbReference type="AlphaFoldDB" id="A0A1M4Z4Y9"/>
<protein>
    <submittedName>
        <fullName evidence="1">Uncharacterized protein</fullName>
    </submittedName>
</protein>